<sequence>LAKVKSMHQVDAFWNSSRMYRKLVEGIWSLPGWRKGVRQRRSRLTGRLSGVAEKLTESLTVAGSMKLQPDDEPRYSLGIGSSSDDAVGFRWKFARRFTKEIGKLTGNTKGDRREEDQRTCRKIIGGYRSMREAGQRKSQAGIRKVEGTTFAKISVDAKDVMPKHDSTHHCHPRLEEKAPGLTSTIEPSHYDGSTFPLWWSNQTATMDPHSHYGGQAYPLWWIYTPATVVEPSRYGGSTFLLR</sequence>
<dbReference type="Proteomes" id="UP000287651">
    <property type="component" value="Unassembled WGS sequence"/>
</dbReference>
<dbReference type="EMBL" id="AMZH03018141">
    <property type="protein sequence ID" value="RRT41993.1"/>
    <property type="molecule type" value="Genomic_DNA"/>
</dbReference>
<accession>A0A426XR31</accession>
<reference evidence="1 2" key="1">
    <citation type="journal article" date="2014" name="Agronomy (Basel)">
        <title>A Draft Genome Sequence for Ensete ventricosum, the Drought-Tolerant Tree Against Hunger.</title>
        <authorList>
            <person name="Harrison J."/>
            <person name="Moore K.A."/>
            <person name="Paszkiewicz K."/>
            <person name="Jones T."/>
            <person name="Grant M."/>
            <person name="Ambacheew D."/>
            <person name="Muzemil S."/>
            <person name="Studholme D.J."/>
        </authorList>
    </citation>
    <scope>NUCLEOTIDE SEQUENCE [LARGE SCALE GENOMIC DNA]</scope>
</reference>
<evidence type="ECO:0000313" key="1">
    <source>
        <dbReference type="EMBL" id="RRT41993.1"/>
    </source>
</evidence>
<name>A0A426XR31_ENSVE</name>
<comment type="caution">
    <text evidence="1">The sequence shown here is derived from an EMBL/GenBank/DDBJ whole genome shotgun (WGS) entry which is preliminary data.</text>
</comment>
<organism evidence="1 2">
    <name type="scientific">Ensete ventricosum</name>
    <name type="common">Abyssinian banana</name>
    <name type="synonym">Musa ensete</name>
    <dbReference type="NCBI Taxonomy" id="4639"/>
    <lineage>
        <taxon>Eukaryota</taxon>
        <taxon>Viridiplantae</taxon>
        <taxon>Streptophyta</taxon>
        <taxon>Embryophyta</taxon>
        <taxon>Tracheophyta</taxon>
        <taxon>Spermatophyta</taxon>
        <taxon>Magnoliopsida</taxon>
        <taxon>Liliopsida</taxon>
        <taxon>Zingiberales</taxon>
        <taxon>Musaceae</taxon>
        <taxon>Ensete</taxon>
    </lineage>
</organism>
<protein>
    <submittedName>
        <fullName evidence="1">Uncharacterized protein</fullName>
    </submittedName>
</protein>
<evidence type="ECO:0000313" key="2">
    <source>
        <dbReference type="Proteomes" id="UP000287651"/>
    </source>
</evidence>
<dbReference type="AlphaFoldDB" id="A0A426XR31"/>
<gene>
    <name evidence="1" type="ORF">B296_00052475</name>
</gene>
<feature type="non-terminal residue" evidence="1">
    <location>
        <position position="1"/>
    </location>
</feature>
<proteinExistence type="predicted"/>